<dbReference type="STRING" id="33528.ENSGAFP00000014337"/>
<comment type="caution">
    <text evidence="9">The sequence shown here is derived from an EMBL/GenBank/DDBJ whole genome shotgun (WGS) entry which is preliminary data.</text>
</comment>
<dbReference type="InterPro" id="IPR009057">
    <property type="entry name" value="Homeodomain-like_sf"/>
</dbReference>
<evidence type="ECO:0000256" key="5">
    <source>
        <dbReference type="ARBA" id="ARBA00023163"/>
    </source>
</evidence>
<evidence type="ECO:0000256" key="2">
    <source>
        <dbReference type="ARBA" id="ARBA00023015"/>
    </source>
</evidence>
<keyword evidence="10" id="KW-1185">Reference proteome</keyword>
<feature type="region of interest" description="Disordered" evidence="7">
    <location>
        <begin position="310"/>
        <end position="339"/>
    </location>
</feature>
<accession>A0A315VVZ7</accession>
<dbReference type="Gene3D" id="1.10.10.500">
    <property type="entry name" value="Homeo-prospero domain"/>
    <property type="match status" value="1"/>
</dbReference>
<feature type="region of interest" description="Disordered" evidence="7">
    <location>
        <begin position="105"/>
        <end position="126"/>
    </location>
</feature>
<dbReference type="GO" id="GO:0000981">
    <property type="term" value="F:DNA-binding transcription factor activity, RNA polymerase II-specific"/>
    <property type="evidence" value="ECO:0007669"/>
    <property type="project" value="TreeGrafter"/>
</dbReference>
<evidence type="ECO:0000313" key="9">
    <source>
        <dbReference type="EMBL" id="PWA27417.1"/>
    </source>
</evidence>
<name>A0A315VVZ7_GAMAF</name>
<feature type="domain" description="Prospero" evidence="8">
    <location>
        <begin position="585"/>
        <end position="743"/>
    </location>
</feature>
<dbReference type="GO" id="GO:0007399">
    <property type="term" value="P:nervous system development"/>
    <property type="evidence" value="ECO:0007669"/>
    <property type="project" value="UniProtKB-ARBA"/>
</dbReference>
<dbReference type="InterPro" id="IPR039350">
    <property type="entry name" value="Prospero_homeodomain"/>
</dbReference>
<sequence length="774" mass="87763">MDSTFRSTGTTSPCEHGAGVLSFLQPLSLIRLILTWRHEANQQAVGVEQKWTAEVEVEVVEEEGHFLFPGLARLVASCLLTWLAADKDRLSLSWSKLGEGSELYLTPPQHSGNHRSSPGSGGTVAQSGRLRSMSFWSKGMHSSSDVCLAGCTAEHLPPSHPDPPPPNLGGFYTSHKDSKNIKGLIHRMENTASGLSCSIPVEYNLSTASTRTPLSPASYSHYNWSLNSGHQAKRARVENIIKGITCTDVMPNQHEETGCVREEEERVEVSALHQKHMETSGTESLSESHQHLREVRTKFNPICEDEKFPRTRVSSEASTDEVLSKSCSESESSPGKTHQEWKKVTLGHFSSKPDRVKLLADILKYELSRAVSRSVDSIFKSMPLTQTPTEMENSETTLSPQLSESMDNKLRCGTAEVLLPDVQTEALSLVVQKPELERPQNFILQSISAAPLTPKSPLFFSSEPEQTSEQNNITHHQRHGFKCLPDGCSEGGEPRLDTYWNLVKVKSKVTSRSVRSPHTHTAPVDRVILENLQLPHVKLEPDCFEKNNLYMLNVSFRRSLKTTHDNLREFRFRFVDFFLNNGVFQECLTTNHLKKAKLMFFYTRYPSSVVLRMCFHDVQFTRCITSQLIKWFSNFREFYYIQMEKFARSALLEGEADVRNLTVSRESELFRALNTHYNKANDFQVPERFLEVAEITLREFYIAISMARDRDPSWKKTIYKVICKLDIRLSNYKTDSTLSIGILLLFKISPSDLNREDNQPNPLRACGIVVWQLK</sequence>
<dbReference type="Proteomes" id="UP000250572">
    <property type="component" value="Unassembled WGS sequence"/>
</dbReference>
<dbReference type="PANTHER" id="PTHR12198:SF9">
    <property type="entry name" value="PROSPERO HOMEOBOX PROTEIN 2"/>
    <property type="match status" value="1"/>
</dbReference>
<dbReference type="EMBL" id="NHOQ01001000">
    <property type="protein sequence ID" value="PWA27417.1"/>
    <property type="molecule type" value="Genomic_DNA"/>
</dbReference>
<organism evidence="9 10">
    <name type="scientific">Gambusia affinis</name>
    <name type="common">Western mosquitofish</name>
    <name type="synonym">Heterandria affinis</name>
    <dbReference type="NCBI Taxonomy" id="33528"/>
    <lineage>
        <taxon>Eukaryota</taxon>
        <taxon>Metazoa</taxon>
        <taxon>Chordata</taxon>
        <taxon>Craniata</taxon>
        <taxon>Vertebrata</taxon>
        <taxon>Euteleostomi</taxon>
        <taxon>Actinopterygii</taxon>
        <taxon>Neopterygii</taxon>
        <taxon>Teleostei</taxon>
        <taxon>Neoteleostei</taxon>
        <taxon>Acanthomorphata</taxon>
        <taxon>Ovalentaria</taxon>
        <taxon>Atherinomorphae</taxon>
        <taxon>Cyprinodontiformes</taxon>
        <taxon>Poeciliidae</taxon>
        <taxon>Poeciliinae</taxon>
        <taxon>Gambusia</taxon>
    </lineage>
</organism>
<evidence type="ECO:0000256" key="1">
    <source>
        <dbReference type="ARBA" id="ARBA00004123"/>
    </source>
</evidence>
<comment type="subcellular location">
    <subcellularLocation>
        <location evidence="1">Nucleus</location>
    </subcellularLocation>
</comment>
<dbReference type="PROSITE" id="PS51818">
    <property type="entry name" value="HOMEO_PROSPERO"/>
    <property type="match status" value="1"/>
</dbReference>
<dbReference type="AlphaFoldDB" id="A0A315VVZ7"/>
<proteinExistence type="predicted"/>
<evidence type="ECO:0000313" key="10">
    <source>
        <dbReference type="Proteomes" id="UP000250572"/>
    </source>
</evidence>
<keyword evidence="3" id="KW-0238">DNA-binding</keyword>
<evidence type="ECO:0000256" key="6">
    <source>
        <dbReference type="ARBA" id="ARBA00023242"/>
    </source>
</evidence>
<dbReference type="GO" id="GO:0000978">
    <property type="term" value="F:RNA polymerase II cis-regulatory region sequence-specific DNA binding"/>
    <property type="evidence" value="ECO:0007669"/>
    <property type="project" value="TreeGrafter"/>
</dbReference>
<dbReference type="SUPFAM" id="SSF46689">
    <property type="entry name" value="Homeodomain-like"/>
    <property type="match status" value="1"/>
</dbReference>
<evidence type="ECO:0000256" key="3">
    <source>
        <dbReference type="ARBA" id="ARBA00023125"/>
    </source>
</evidence>
<keyword evidence="2" id="KW-0805">Transcription regulation</keyword>
<dbReference type="Pfam" id="PF05044">
    <property type="entry name" value="HPD"/>
    <property type="match status" value="1"/>
</dbReference>
<evidence type="ECO:0000256" key="7">
    <source>
        <dbReference type="SAM" id="MobiDB-lite"/>
    </source>
</evidence>
<keyword evidence="4" id="KW-0371">Homeobox</keyword>
<dbReference type="InterPro" id="IPR023082">
    <property type="entry name" value="Homeo_prospero_dom"/>
</dbReference>
<feature type="compositionally biased region" description="Polar residues" evidence="7">
    <location>
        <begin position="108"/>
        <end position="126"/>
    </location>
</feature>
<gene>
    <name evidence="9" type="ORF">CCH79_00000326</name>
</gene>
<dbReference type="PANTHER" id="PTHR12198">
    <property type="entry name" value="HOMEOBOX PROTEIN PROSPERO/PROX-1/CEH-26"/>
    <property type="match status" value="1"/>
</dbReference>
<feature type="compositionally biased region" description="Low complexity" evidence="7">
    <location>
        <begin position="324"/>
        <end position="333"/>
    </location>
</feature>
<dbReference type="InterPro" id="IPR037131">
    <property type="entry name" value="Homeo_prospero_dom_sf"/>
</dbReference>
<keyword evidence="6" id="KW-0539">Nucleus</keyword>
<protein>
    <recommendedName>
        <fullName evidence="8">Prospero domain-containing protein</fullName>
    </recommendedName>
</protein>
<evidence type="ECO:0000256" key="4">
    <source>
        <dbReference type="ARBA" id="ARBA00023155"/>
    </source>
</evidence>
<evidence type="ECO:0000259" key="8">
    <source>
        <dbReference type="PROSITE" id="PS51818"/>
    </source>
</evidence>
<dbReference type="GO" id="GO:0048468">
    <property type="term" value="P:cell development"/>
    <property type="evidence" value="ECO:0007669"/>
    <property type="project" value="UniProtKB-ARBA"/>
</dbReference>
<feature type="non-terminal residue" evidence="9">
    <location>
        <position position="774"/>
    </location>
</feature>
<keyword evidence="5" id="KW-0804">Transcription</keyword>
<dbReference type="GO" id="GO:0005634">
    <property type="term" value="C:nucleus"/>
    <property type="evidence" value="ECO:0007669"/>
    <property type="project" value="UniProtKB-SubCell"/>
</dbReference>
<reference evidence="9 10" key="1">
    <citation type="journal article" date="2018" name="G3 (Bethesda)">
        <title>A High-Quality Reference Genome for the Invasive Mosquitofish Gambusia affinis Using a Chicago Library.</title>
        <authorList>
            <person name="Hoffberg S.L."/>
            <person name="Troendle N.J."/>
            <person name="Glenn T.C."/>
            <person name="Mahmud O."/>
            <person name="Louha S."/>
            <person name="Chalopin D."/>
            <person name="Bennetzen J.L."/>
            <person name="Mauricio R."/>
        </authorList>
    </citation>
    <scope>NUCLEOTIDE SEQUENCE [LARGE SCALE GENOMIC DNA]</scope>
    <source>
        <strain evidence="9">NE01/NJP1002.9</strain>
        <tissue evidence="9">Muscle</tissue>
    </source>
</reference>